<dbReference type="OrthoDB" id="9868179at2"/>
<gene>
    <name evidence="1" type="ORF">SAMN06295920_10117</name>
</gene>
<reference evidence="2" key="1">
    <citation type="submission" date="2017-02" db="EMBL/GenBank/DDBJ databases">
        <authorList>
            <person name="Varghese N."/>
            <person name="Submissions S."/>
        </authorList>
    </citation>
    <scope>NUCLEOTIDE SEQUENCE [LARGE SCALE GENOMIC DNA]</scope>
    <source>
        <strain evidence="2">UM2</strain>
    </source>
</reference>
<proteinExistence type="predicted"/>
<evidence type="ECO:0000313" key="1">
    <source>
        <dbReference type="EMBL" id="SKB24848.1"/>
    </source>
</evidence>
<dbReference type="STRING" id="439228.SAMN06295920_10117"/>
<evidence type="ECO:0008006" key="3">
    <source>
        <dbReference type="Google" id="ProtNLM"/>
    </source>
</evidence>
<accession>A0A1T4ZQA0</accession>
<protein>
    <recommendedName>
        <fullName evidence="3">Lipoprotein</fullName>
    </recommendedName>
</protein>
<dbReference type="RefSeq" id="WP_079646017.1">
    <property type="nucleotide sequence ID" value="NZ_JBHRVT010000003.1"/>
</dbReference>
<dbReference type="AlphaFoldDB" id="A0A1T4ZQA0"/>
<keyword evidence="2" id="KW-1185">Reference proteome</keyword>
<organism evidence="1 2">
    <name type="scientific">Rhizorhabdus histidinilytica</name>
    <dbReference type="NCBI Taxonomy" id="439228"/>
    <lineage>
        <taxon>Bacteria</taxon>
        <taxon>Pseudomonadati</taxon>
        <taxon>Pseudomonadota</taxon>
        <taxon>Alphaproteobacteria</taxon>
        <taxon>Sphingomonadales</taxon>
        <taxon>Sphingomonadaceae</taxon>
        <taxon>Rhizorhabdus</taxon>
    </lineage>
</organism>
<evidence type="ECO:0000313" key="2">
    <source>
        <dbReference type="Proteomes" id="UP000189818"/>
    </source>
</evidence>
<dbReference type="Proteomes" id="UP000189818">
    <property type="component" value="Unassembled WGS sequence"/>
</dbReference>
<dbReference type="PROSITE" id="PS51257">
    <property type="entry name" value="PROKAR_LIPOPROTEIN"/>
    <property type="match status" value="1"/>
</dbReference>
<sequence length="162" mass="18288">MLESRPNKITMVLLAASLLVACKGKYADMSFEEIQAMARRLPLAERYDFYLEVRGNSRLPPNDQVKYDIVALGDPAWRYTIGRAMRNSGELSRALPVLSAFGRSCTKAEYRHLRDAVKRLTYDGTDDQRYMFSSVDTACGLTSPQRGPQKYETLNAALDLQP</sequence>
<name>A0A1T4ZQA0_9SPHN</name>
<dbReference type="EMBL" id="FUYM01000001">
    <property type="protein sequence ID" value="SKB24848.1"/>
    <property type="molecule type" value="Genomic_DNA"/>
</dbReference>